<keyword evidence="1" id="KW-1133">Transmembrane helix</keyword>
<dbReference type="EMBL" id="HBUF01303768">
    <property type="protein sequence ID" value="CAG6691625.1"/>
    <property type="molecule type" value="Transcribed_RNA"/>
</dbReference>
<evidence type="ECO:0000313" key="2">
    <source>
        <dbReference type="EMBL" id="CAG6691625.1"/>
    </source>
</evidence>
<keyword evidence="1" id="KW-0812">Transmembrane</keyword>
<keyword evidence="1" id="KW-0472">Membrane</keyword>
<feature type="transmembrane region" description="Helical" evidence="1">
    <location>
        <begin position="65"/>
        <end position="84"/>
    </location>
</feature>
<name>A0A8D8XEF9_9HEMI</name>
<organism evidence="2">
    <name type="scientific">Cacopsylla melanoneura</name>
    <dbReference type="NCBI Taxonomy" id="428564"/>
    <lineage>
        <taxon>Eukaryota</taxon>
        <taxon>Metazoa</taxon>
        <taxon>Ecdysozoa</taxon>
        <taxon>Arthropoda</taxon>
        <taxon>Hexapoda</taxon>
        <taxon>Insecta</taxon>
        <taxon>Pterygota</taxon>
        <taxon>Neoptera</taxon>
        <taxon>Paraneoptera</taxon>
        <taxon>Hemiptera</taxon>
        <taxon>Sternorrhyncha</taxon>
        <taxon>Psylloidea</taxon>
        <taxon>Psyllidae</taxon>
        <taxon>Psyllinae</taxon>
        <taxon>Cacopsylla</taxon>
    </lineage>
</organism>
<accession>A0A8D8XEF9</accession>
<proteinExistence type="predicted"/>
<dbReference type="AlphaFoldDB" id="A0A8D8XEF9"/>
<sequence>MSFSHPSMQRCGALIRGNWHGIHNNRPQTAYKPTVISHKVTISLLFLNDDNYYAILLVLDNEYRVYLLIGIIVLGWSLFATILFRYSPQATAALGISMTA</sequence>
<protein>
    <submittedName>
        <fullName evidence="2">Uncharacterized protein</fullName>
    </submittedName>
</protein>
<reference evidence="2" key="1">
    <citation type="submission" date="2021-05" db="EMBL/GenBank/DDBJ databases">
        <authorList>
            <person name="Alioto T."/>
            <person name="Alioto T."/>
            <person name="Gomez Garrido J."/>
        </authorList>
    </citation>
    <scope>NUCLEOTIDE SEQUENCE</scope>
</reference>
<evidence type="ECO:0000256" key="1">
    <source>
        <dbReference type="SAM" id="Phobius"/>
    </source>
</evidence>